<proteinExistence type="predicted"/>
<keyword evidence="2" id="KW-0812">Transmembrane</keyword>
<evidence type="ECO:0000313" key="3">
    <source>
        <dbReference type="EMBL" id="OLQ06302.1"/>
    </source>
</evidence>
<dbReference type="AlphaFoldDB" id="A0A1Q9EFT7"/>
<accession>A0A1Q9EFT7</accession>
<dbReference type="EMBL" id="LSRX01000163">
    <property type="protein sequence ID" value="OLQ06302.1"/>
    <property type="molecule type" value="Genomic_DNA"/>
</dbReference>
<sequence>MVEVHQQEDRVVLVDLSVVAFWTTVAHWPSPSGETLKMPVTIRSQVAVHPMSTELGNRMQTQSPNMDDGKTYRVGLISKIVQDVMVERVESGRQEHSAVDDVAGDAGDDNTDDEDDVGDRDDDFCGGDCDEHGMKTMLVMMMTVRMRMAMMLMMTVVMMPVIVRETTVTRSEGPLYYSDTFRQFWSSSRPRFR</sequence>
<keyword evidence="2" id="KW-0472">Membrane</keyword>
<evidence type="ECO:0000256" key="1">
    <source>
        <dbReference type="SAM" id="MobiDB-lite"/>
    </source>
</evidence>
<dbReference type="Proteomes" id="UP000186817">
    <property type="component" value="Unassembled WGS sequence"/>
</dbReference>
<feature type="transmembrane region" description="Helical" evidence="2">
    <location>
        <begin position="144"/>
        <end position="163"/>
    </location>
</feature>
<comment type="caution">
    <text evidence="3">The sequence shown here is derived from an EMBL/GenBank/DDBJ whole genome shotgun (WGS) entry which is preliminary data.</text>
</comment>
<protein>
    <submittedName>
        <fullName evidence="3">Uncharacterized protein</fullName>
    </submittedName>
</protein>
<name>A0A1Q9EFT7_SYMMI</name>
<feature type="region of interest" description="Disordered" evidence="1">
    <location>
        <begin position="91"/>
        <end position="121"/>
    </location>
</feature>
<evidence type="ECO:0000313" key="4">
    <source>
        <dbReference type="Proteomes" id="UP000186817"/>
    </source>
</evidence>
<keyword evidence="2" id="KW-1133">Transmembrane helix</keyword>
<feature type="compositionally biased region" description="Acidic residues" evidence="1">
    <location>
        <begin position="102"/>
        <end position="121"/>
    </location>
</feature>
<organism evidence="3 4">
    <name type="scientific">Symbiodinium microadriaticum</name>
    <name type="common">Dinoflagellate</name>
    <name type="synonym">Zooxanthella microadriatica</name>
    <dbReference type="NCBI Taxonomy" id="2951"/>
    <lineage>
        <taxon>Eukaryota</taxon>
        <taxon>Sar</taxon>
        <taxon>Alveolata</taxon>
        <taxon>Dinophyceae</taxon>
        <taxon>Suessiales</taxon>
        <taxon>Symbiodiniaceae</taxon>
        <taxon>Symbiodinium</taxon>
    </lineage>
</organism>
<keyword evidence="4" id="KW-1185">Reference proteome</keyword>
<gene>
    <name evidence="3" type="ORF">AK812_SmicGene10409</name>
</gene>
<reference evidence="3 4" key="1">
    <citation type="submission" date="2016-02" db="EMBL/GenBank/DDBJ databases">
        <title>Genome analysis of coral dinoflagellate symbionts highlights evolutionary adaptations to a symbiotic lifestyle.</title>
        <authorList>
            <person name="Aranda M."/>
            <person name="Li Y."/>
            <person name="Liew Y.J."/>
            <person name="Baumgarten S."/>
            <person name="Simakov O."/>
            <person name="Wilson M."/>
            <person name="Piel J."/>
            <person name="Ashoor H."/>
            <person name="Bougouffa S."/>
            <person name="Bajic V.B."/>
            <person name="Ryu T."/>
            <person name="Ravasi T."/>
            <person name="Bayer T."/>
            <person name="Micklem G."/>
            <person name="Kim H."/>
            <person name="Bhak J."/>
            <person name="Lajeunesse T.C."/>
            <person name="Voolstra C.R."/>
        </authorList>
    </citation>
    <scope>NUCLEOTIDE SEQUENCE [LARGE SCALE GENOMIC DNA]</scope>
    <source>
        <strain evidence="3 4">CCMP2467</strain>
    </source>
</reference>
<evidence type="ECO:0000256" key="2">
    <source>
        <dbReference type="SAM" id="Phobius"/>
    </source>
</evidence>